<feature type="region of interest" description="Disordered" evidence="2">
    <location>
        <begin position="192"/>
        <end position="225"/>
    </location>
</feature>
<comment type="similarity">
    <text evidence="1">Belongs to the TCP11 family.</text>
</comment>
<proteinExistence type="inferred from homology"/>
<dbReference type="EMBL" id="FMSP01000005">
    <property type="protein sequence ID" value="SCV70435.1"/>
    <property type="molecule type" value="Genomic_DNA"/>
</dbReference>
<dbReference type="Proteomes" id="UP000198372">
    <property type="component" value="Unassembled WGS sequence"/>
</dbReference>
<dbReference type="GO" id="GO:0007165">
    <property type="term" value="P:signal transduction"/>
    <property type="evidence" value="ECO:0007669"/>
    <property type="project" value="TreeGrafter"/>
</dbReference>
<dbReference type="Pfam" id="PF05794">
    <property type="entry name" value="Tcp11"/>
    <property type="match status" value="1"/>
</dbReference>
<sequence>MPSSDPGDLVASIDQLVLAIRRTHLGPTCRLTAAPRTRARRRLDHLSRLLISVQRLTRGLPHDRTTALSDWIRLSTLLQLVDQDCFEHSGSSEDEDDDEQDDRRRQGSGSSATRHTLHQLIQEIQEQVIRPISLFTRKRRRPRDPTSSTDDEEPRPTPSPEPSPPRTTPETLRERLDQAYALHLAVHDPDQLDQHRKIGPLPLPPAPLVSNSAPPPDPEESFEPPLSTTERILSRFPPQWTQTTLSRLHSNPQPTLDELKRLLWTYADPLIPSRLGQRQLKPLLRAQFLSPTPRPLDYPNFKSKALHPLFELLGRLCSPARDEQARALVEQLERSQQVDDVVQMTVAVLVMMDQMEVDLRFARRMAERHLGAESDGRKGREQKAIEVEREVVREVGRRMGSGTVKEETERWIRARIGPSDIPRTMGNGFRKALLEAMFDSRAVSCIDIDPIATATSMEEGPPNRLPLTLLVPAPRIFKLQNQLQALIIVACLNSIVNANLGAGNRTQTQAQEERSVLMTRLWALLKGMVDFDSSGTGREVDTTLVNLLDELMRTYRRTRTHVGEDGESGMKEKEVEMGFKRRLESVLRYEDPVFRLFSKRLKEGIEMELEKAFSSTSASMSGTGRSVPIGLKTGRQVLTSSASSSSSSNPTSQARKRFETLDFQPVSIKGFEGLQEPLGQVIHQIERLLHWVHKVWGNELDWNMQA</sequence>
<organism evidence="3 4">
    <name type="scientific">Microbotryum intermedium</name>
    <dbReference type="NCBI Taxonomy" id="269621"/>
    <lineage>
        <taxon>Eukaryota</taxon>
        <taxon>Fungi</taxon>
        <taxon>Dikarya</taxon>
        <taxon>Basidiomycota</taxon>
        <taxon>Pucciniomycotina</taxon>
        <taxon>Microbotryomycetes</taxon>
        <taxon>Microbotryales</taxon>
        <taxon>Microbotryaceae</taxon>
        <taxon>Microbotryum</taxon>
    </lineage>
</organism>
<dbReference type="PANTHER" id="PTHR12832:SF11">
    <property type="entry name" value="LD23868P"/>
    <property type="match status" value="1"/>
</dbReference>
<feature type="region of interest" description="Disordered" evidence="2">
    <location>
        <begin position="87"/>
        <end position="115"/>
    </location>
</feature>
<dbReference type="PANTHER" id="PTHR12832">
    <property type="entry name" value="TESTIS-SPECIFIC PROTEIN PBS13 T-COMPLEX 11"/>
    <property type="match status" value="1"/>
</dbReference>
<accession>A0A238FB54</accession>
<keyword evidence="4" id="KW-1185">Reference proteome</keyword>
<dbReference type="AlphaFoldDB" id="A0A238FB54"/>
<protein>
    <submittedName>
        <fullName evidence="3">BQ2448_1829 protein</fullName>
    </submittedName>
</protein>
<evidence type="ECO:0000256" key="1">
    <source>
        <dbReference type="ARBA" id="ARBA00010954"/>
    </source>
</evidence>
<evidence type="ECO:0000313" key="3">
    <source>
        <dbReference type="EMBL" id="SCV70435.1"/>
    </source>
</evidence>
<evidence type="ECO:0000256" key="2">
    <source>
        <dbReference type="SAM" id="MobiDB-lite"/>
    </source>
</evidence>
<dbReference type="OrthoDB" id="276323at2759"/>
<gene>
    <name evidence="3" type="ORF">BQ2448_1829</name>
</gene>
<dbReference type="InterPro" id="IPR008862">
    <property type="entry name" value="Tcp11"/>
</dbReference>
<feature type="region of interest" description="Disordered" evidence="2">
    <location>
        <begin position="132"/>
        <end position="170"/>
    </location>
</feature>
<feature type="compositionally biased region" description="Pro residues" evidence="2">
    <location>
        <begin position="156"/>
        <end position="167"/>
    </location>
</feature>
<evidence type="ECO:0000313" key="4">
    <source>
        <dbReference type="Proteomes" id="UP000198372"/>
    </source>
</evidence>
<reference evidence="4" key="1">
    <citation type="submission" date="2016-09" db="EMBL/GenBank/DDBJ databases">
        <authorList>
            <person name="Jeantristanb JTB J.-T."/>
            <person name="Ricardo R."/>
        </authorList>
    </citation>
    <scope>NUCLEOTIDE SEQUENCE [LARGE SCALE GENOMIC DNA]</scope>
</reference>
<name>A0A238FB54_9BASI</name>